<gene>
    <name evidence="2" type="ORF">D6T64_06965</name>
    <name evidence="1" type="ORF">D6T64_09930</name>
</gene>
<evidence type="ECO:0000313" key="1">
    <source>
        <dbReference type="EMBL" id="RJT88667.1"/>
    </source>
</evidence>
<dbReference type="EMBL" id="QZVS01000073">
    <property type="protein sequence ID" value="RJT89429.1"/>
    <property type="molecule type" value="Genomic_DNA"/>
</dbReference>
<dbReference type="OrthoDB" id="115056at2"/>
<name>A0A3A5MNL8_9MICO</name>
<evidence type="ECO:0000313" key="3">
    <source>
        <dbReference type="Proteomes" id="UP000272015"/>
    </source>
</evidence>
<protein>
    <submittedName>
        <fullName evidence="2">Uncharacterized protein</fullName>
    </submittedName>
</protein>
<dbReference type="Pfam" id="PF19562">
    <property type="entry name" value="DUF6084"/>
    <property type="match status" value="1"/>
</dbReference>
<dbReference type="Proteomes" id="UP000272015">
    <property type="component" value="Unassembled WGS sequence"/>
</dbReference>
<proteinExistence type="predicted"/>
<dbReference type="RefSeq" id="WP_119973556.1">
    <property type="nucleotide sequence ID" value="NZ_JBHSQA010000005.1"/>
</dbReference>
<keyword evidence="3" id="KW-1185">Reference proteome</keyword>
<sequence length="232" mass="25365">MLDLGFSVLDIAAEPYAAAPQLTARLRVTESTGAVVHAIALRSQVRIHPQRRAYDAEEEAGLLDLFGERARWTSTLRSFLWLQCSTTVSGFTGETEVDLPLVCTYDFDVAAAKYLHALRGSTVPLELLFSGSVFTKGAVSMTGATGFAVEQVPWNCEASYALPVLVWRDLMDRYFPNAGWIRLDRDVLGDLAHYKASLGLTSWEAAIATLLAGAQAQDSPSRQHVSGREVRS</sequence>
<accession>A0A3A5MNL8</accession>
<comment type="caution">
    <text evidence="2">The sequence shown here is derived from an EMBL/GenBank/DDBJ whole genome shotgun (WGS) entry which is preliminary data.</text>
</comment>
<dbReference type="InterPro" id="IPR045730">
    <property type="entry name" value="DUF6084"/>
</dbReference>
<evidence type="ECO:0000313" key="2">
    <source>
        <dbReference type="EMBL" id="RJT89429.1"/>
    </source>
</evidence>
<organism evidence="2 3">
    <name type="scientific">Cryobacterium melibiosiphilum</name>
    <dbReference type="NCBI Taxonomy" id="995039"/>
    <lineage>
        <taxon>Bacteria</taxon>
        <taxon>Bacillati</taxon>
        <taxon>Actinomycetota</taxon>
        <taxon>Actinomycetes</taxon>
        <taxon>Micrococcales</taxon>
        <taxon>Microbacteriaceae</taxon>
        <taxon>Cryobacterium</taxon>
    </lineage>
</organism>
<dbReference type="AlphaFoldDB" id="A0A3A5MNL8"/>
<reference evidence="2 3" key="1">
    <citation type="submission" date="2018-09" db="EMBL/GenBank/DDBJ databases">
        <title>Novel species of Cryobacterium.</title>
        <authorList>
            <person name="Liu Q."/>
            <person name="Xin Y.-H."/>
        </authorList>
    </citation>
    <scope>NUCLEOTIDE SEQUENCE [LARGE SCALE GENOMIC DNA]</scope>
    <source>
        <strain evidence="2 3">Hh39</strain>
    </source>
</reference>
<dbReference type="EMBL" id="QZVS01000081">
    <property type="protein sequence ID" value="RJT88667.1"/>
    <property type="molecule type" value="Genomic_DNA"/>
</dbReference>